<dbReference type="InterPro" id="IPR029063">
    <property type="entry name" value="SAM-dependent_MTases_sf"/>
</dbReference>
<dbReference type="GO" id="GO:0032259">
    <property type="term" value="P:methylation"/>
    <property type="evidence" value="ECO:0007669"/>
    <property type="project" value="UniProtKB-KW"/>
</dbReference>
<evidence type="ECO:0000256" key="4">
    <source>
        <dbReference type="ARBA" id="ARBA00047942"/>
    </source>
</evidence>
<evidence type="ECO:0000256" key="2">
    <source>
        <dbReference type="ARBA" id="ARBA00022603"/>
    </source>
</evidence>
<name>L9WMA0_9EURY</name>
<accession>L9WMA0</accession>
<proteinExistence type="predicted"/>
<dbReference type="PANTHER" id="PTHR33841">
    <property type="entry name" value="DNA METHYLTRANSFERASE YEEA-RELATED"/>
    <property type="match status" value="1"/>
</dbReference>
<dbReference type="SUPFAM" id="SSF53335">
    <property type="entry name" value="S-adenosyl-L-methionine-dependent methyltransferases"/>
    <property type="match status" value="1"/>
</dbReference>
<dbReference type="EC" id="2.1.1.72" evidence="1"/>
<comment type="catalytic activity">
    <reaction evidence="4">
        <text>a 2'-deoxyadenosine in DNA + S-adenosyl-L-methionine = an N(6)-methyl-2'-deoxyadenosine in DNA + S-adenosyl-L-homocysteine + H(+)</text>
        <dbReference type="Rhea" id="RHEA:15197"/>
        <dbReference type="Rhea" id="RHEA-COMP:12418"/>
        <dbReference type="Rhea" id="RHEA-COMP:12419"/>
        <dbReference type="ChEBI" id="CHEBI:15378"/>
        <dbReference type="ChEBI" id="CHEBI:57856"/>
        <dbReference type="ChEBI" id="CHEBI:59789"/>
        <dbReference type="ChEBI" id="CHEBI:90615"/>
        <dbReference type="ChEBI" id="CHEBI:90616"/>
        <dbReference type="EC" id="2.1.1.72"/>
    </reaction>
</comment>
<gene>
    <name evidence="5" type="ORF">C492_22569</name>
</gene>
<feature type="non-terminal residue" evidence="5">
    <location>
        <position position="133"/>
    </location>
</feature>
<organism evidence="5 6">
    <name type="scientific">Natronococcus jeotgali DSM 18795</name>
    <dbReference type="NCBI Taxonomy" id="1227498"/>
    <lineage>
        <taxon>Archaea</taxon>
        <taxon>Methanobacteriati</taxon>
        <taxon>Methanobacteriota</taxon>
        <taxon>Stenosarchaea group</taxon>
        <taxon>Halobacteria</taxon>
        <taxon>Halobacteriales</taxon>
        <taxon>Natrialbaceae</taxon>
        <taxon>Natronococcus</taxon>
    </lineage>
</organism>
<comment type="caution">
    <text evidence="5">The sequence shown here is derived from an EMBL/GenBank/DDBJ whole genome shotgun (WGS) entry which is preliminary data.</text>
</comment>
<keyword evidence="3" id="KW-0808">Transferase</keyword>
<dbReference type="STRING" id="1227498.C492_22569"/>
<keyword evidence="2" id="KW-0489">Methyltransferase</keyword>
<evidence type="ECO:0000256" key="1">
    <source>
        <dbReference type="ARBA" id="ARBA00011900"/>
    </source>
</evidence>
<keyword evidence="6" id="KW-1185">Reference proteome</keyword>
<protein>
    <recommendedName>
        <fullName evidence="1">site-specific DNA-methyltransferase (adenine-specific)</fullName>
        <ecNumber evidence="1">2.1.1.72</ecNumber>
    </recommendedName>
</protein>
<dbReference type="InterPro" id="IPR050953">
    <property type="entry name" value="N4_N6_ade-DNA_methylase"/>
</dbReference>
<evidence type="ECO:0000313" key="6">
    <source>
        <dbReference type="Proteomes" id="UP000011531"/>
    </source>
</evidence>
<dbReference type="Proteomes" id="UP000011531">
    <property type="component" value="Unassembled WGS sequence"/>
</dbReference>
<dbReference type="AlphaFoldDB" id="L9WMA0"/>
<dbReference type="EMBL" id="AOIA01000168">
    <property type="protein sequence ID" value="ELY50361.1"/>
    <property type="molecule type" value="Genomic_DNA"/>
</dbReference>
<dbReference type="PANTHER" id="PTHR33841:SF1">
    <property type="entry name" value="DNA METHYLTRANSFERASE A"/>
    <property type="match status" value="1"/>
</dbReference>
<evidence type="ECO:0000256" key="3">
    <source>
        <dbReference type="ARBA" id="ARBA00022679"/>
    </source>
</evidence>
<dbReference type="GO" id="GO:0009007">
    <property type="term" value="F:site-specific DNA-methyltransferase (adenine-specific) activity"/>
    <property type="evidence" value="ECO:0007669"/>
    <property type="project" value="UniProtKB-EC"/>
</dbReference>
<reference evidence="5 6" key="1">
    <citation type="journal article" date="2014" name="PLoS Genet.">
        <title>Phylogenetically driven sequencing of extremely halophilic archaea reveals strategies for static and dynamic osmo-response.</title>
        <authorList>
            <person name="Becker E.A."/>
            <person name="Seitzer P.M."/>
            <person name="Tritt A."/>
            <person name="Larsen D."/>
            <person name="Krusor M."/>
            <person name="Yao A.I."/>
            <person name="Wu D."/>
            <person name="Madern D."/>
            <person name="Eisen J.A."/>
            <person name="Darling A.E."/>
            <person name="Facciotti M.T."/>
        </authorList>
    </citation>
    <scope>NUCLEOTIDE SEQUENCE [LARGE SCALE GENOMIC DNA]</scope>
    <source>
        <strain evidence="5 6">DSM 18795</strain>
    </source>
</reference>
<dbReference type="OrthoDB" id="45790at2157"/>
<feature type="non-terminal residue" evidence="5">
    <location>
        <position position="1"/>
    </location>
</feature>
<dbReference type="RefSeq" id="WP_008427657.1">
    <property type="nucleotide sequence ID" value="NZ_AOIA01000168.1"/>
</dbReference>
<sequence length="133" mass="14839">RYVLADYADLDTRHLGSVYEGLLEHQFRIAPEDYAAVAEDGGQIWKPATEVSVADAVETVDEGGLYVVNDEGERKGTGAYYTPDYVVTYIVEETVGPLGEEIQEDLEDQGFEPGTHEYLGAFYKRVKDLKILD</sequence>
<evidence type="ECO:0000313" key="5">
    <source>
        <dbReference type="EMBL" id="ELY50361.1"/>
    </source>
</evidence>